<reference evidence="1 2" key="2">
    <citation type="submission" date="2019-08" db="EMBL/GenBank/DDBJ databases">
        <authorList>
            <person name="Henke P."/>
        </authorList>
    </citation>
    <scope>NUCLEOTIDE SEQUENCE [LARGE SCALE GENOMIC DNA]</scope>
    <source>
        <strain evidence="1">Phe10_nw2017</strain>
    </source>
</reference>
<proteinExistence type="predicted"/>
<dbReference type="EMBL" id="SRHE01000118">
    <property type="protein sequence ID" value="TWW10060.1"/>
    <property type="molecule type" value="Genomic_DNA"/>
</dbReference>
<organism evidence="1 2">
    <name type="scientific">Planctomyces bekefii</name>
    <dbReference type="NCBI Taxonomy" id="1653850"/>
    <lineage>
        <taxon>Bacteria</taxon>
        <taxon>Pseudomonadati</taxon>
        <taxon>Planctomycetota</taxon>
        <taxon>Planctomycetia</taxon>
        <taxon>Planctomycetales</taxon>
        <taxon>Planctomycetaceae</taxon>
        <taxon>Planctomyces</taxon>
    </lineage>
</organism>
<comment type="caution">
    <text evidence="1">The sequence shown here is derived from an EMBL/GenBank/DDBJ whole genome shotgun (WGS) entry which is preliminary data.</text>
</comment>
<evidence type="ECO:0000313" key="2">
    <source>
        <dbReference type="Proteomes" id="UP000321083"/>
    </source>
</evidence>
<evidence type="ECO:0000313" key="1">
    <source>
        <dbReference type="EMBL" id="TWW10060.1"/>
    </source>
</evidence>
<keyword evidence="2" id="KW-1185">Reference proteome</keyword>
<reference evidence="1 2" key="1">
    <citation type="submission" date="2019-08" db="EMBL/GenBank/DDBJ databases">
        <title>100 year-old enigma solved: identification of Planctomyces bekefii, the type genus and species of the phylum Planctomycetes.</title>
        <authorList>
            <person name="Svetlana D.N."/>
            <person name="Overmann J."/>
        </authorList>
    </citation>
    <scope>NUCLEOTIDE SEQUENCE [LARGE SCALE GENOMIC DNA]</scope>
    <source>
        <strain evidence="1">Phe10_nw2017</strain>
    </source>
</reference>
<name>A0A5C6M5J5_9PLAN</name>
<accession>A0A5C6M5J5</accession>
<gene>
    <name evidence="1" type="ORF">E3A20_08090</name>
</gene>
<dbReference type="Proteomes" id="UP000321083">
    <property type="component" value="Unassembled WGS sequence"/>
</dbReference>
<dbReference type="AlphaFoldDB" id="A0A5C6M5J5"/>
<sequence length="119" mass="12867">MLDYGGALGSVFLQHRNLFTQLPTVDWRIVEQAGYAELGCLHIAPSMPAGELRFFSTIETALADGKPDVLLLSSVLQYLPDPWSALSGLLKFGWDRVFFGSNGCAAVLLEMSPDGSDSS</sequence>
<protein>
    <submittedName>
        <fullName evidence="1">Uncharacterized protein</fullName>
    </submittedName>
</protein>